<dbReference type="PANTHER" id="PTHR48090:SF7">
    <property type="entry name" value="RFBJ PROTEIN"/>
    <property type="match status" value="1"/>
</dbReference>
<dbReference type="EMBL" id="LRRQ01000171">
    <property type="protein sequence ID" value="OAM87462.1"/>
    <property type="molecule type" value="Genomic_DNA"/>
</dbReference>
<organism evidence="2 3">
    <name type="scientific">Termitidicoccus mucosus</name>
    <dbReference type="NCBI Taxonomy" id="1184151"/>
    <lineage>
        <taxon>Bacteria</taxon>
        <taxon>Pseudomonadati</taxon>
        <taxon>Verrucomicrobiota</taxon>
        <taxon>Opitutia</taxon>
        <taxon>Opitutales</taxon>
        <taxon>Opitutaceae</taxon>
        <taxon>Termitidicoccus</taxon>
    </lineage>
</organism>
<dbReference type="InterPro" id="IPR050256">
    <property type="entry name" value="Glycosyltransferase_2"/>
</dbReference>
<keyword evidence="2" id="KW-0808">Transferase</keyword>
<evidence type="ECO:0000313" key="3">
    <source>
        <dbReference type="Proteomes" id="UP000078486"/>
    </source>
</evidence>
<dbReference type="InterPro" id="IPR029044">
    <property type="entry name" value="Nucleotide-diphossugar_trans"/>
</dbReference>
<dbReference type="PANTHER" id="PTHR48090">
    <property type="entry name" value="UNDECAPRENYL-PHOSPHATE 4-DEOXY-4-FORMAMIDO-L-ARABINOSE TRANSFERASE-RELATED"/>
    <property type="match status" value="1"/>
</dbReference>
<dbReference type="InterPro" id="IPR001173">
    <property type="entry name" value="Glyco_trans_2-like"/>
</dbReference>
<keyword evidence="3" id="KW-1185">Reference proteome</keyword>
<dbReference type="CDD" id="cd04179">
    <property type="entry name" value="DPM_DPG-synthase_like"/>
    <property type="match status" value="1"/>
</dbReference>
<protein>
    <submittedName>
        <fullName evidence="2">Glycosyl transferase</fullName>
    </submittedName>
</protein>
<dbReference type="STRING" id="1184151.AW736_23145"/>
<feature type="domain" description="Glycosyltransferase 2-like" evidence="1">
    <location>
        <begin position="5"/>
        <end position="167"/>
    </location>
</feature>
<sequence>MPLLTVIIPCYNEVPTLRRIVRTVRDCGVESLEIIVVDDGSTDGSGELLRGELAPLVARVIHHGKNQGKGAAIRSGMAQATGEFVVVQDADLEYDPREYPRLLEPLTAGKADAVFGSRFISDRPHRVLYYWHSVGNQFLTRLSNMFTNINLTDMECCYKMFRREVIQGVRLVEDRFGFEPEITAKTARSGCRIYEVGVSYSGRTYAEGKKIGWRDGVRAIYAILKYNIWARR</sequence>
<dbReference type="SUPFAM" id="SSF53448">
    <property type="entry name" value="Nucleotide-diphospho-sugar transferases"/>
    <property type="match status" value="1"/>
</dbReference>
<dbReference type="RefSeq" id="WP_068772656.1">
    <property type="nucleotide sequence ID" value="NZ_CP109796.1"/>
</dbReference>
<gene>
    <name evidence="2" type="ORF">AW736_23145</name>
</gene>
<name>A0A178IBQ1_9BACT</name>
<dbReference type="AlphaFoldDB" id="A0A178IBQ1"/>
<proteinExistence type="predicted"/>
<evidence type="ECO:0000259" key="1">
    <source>
        <dbReference type="Pfam" id="PF00535"/>
    </source>
</evidence>
<comment type="caution">
    <text evidence="2">The sequence shown here is derived from an EMBL/GenBank/DDBJ whole genome shotgun (WGS) entry which is preliminary data.</text>
</comment>
<accession>A0A178IBQ1</accession>
<dbReference type="Gene3D" id="3.90.550.10">
    <property type="entry name" value="Spore Coat Polysaccharide Biosynthesis Protein SpsA, Chain A"/>
    <property type="match status" value="1"/>
</dbReference>
<dbReference type="Pfam" id="PF00535">
    <property type="entry name" value="Glycos_transf_2"/>
    <property type="match status" value="1"/>
</dbReference>
<dbReference type="GO" id="GO:0016740">
    <property type="term" value="F:transferase activity"/>
    <property type="evidence" value="ECO:0007669"/>
    <property type="project" value="UniProtKB-KW"/>
</dbReference>
<reference evidence="2 3" key="1">
    <citation type="submission" date="2016-01" db="EMBL/GenBank/DDBJ databases">
        <title>High potential of lignocellulose degradation of a new Verrucomicrobia species.</title>
        <authorList>
            <person name="Wang Y."/>
            <person name="Shi Y."/>
            <person name="Qiu Z."/>
            <person name="Liu S."/>
            <person name="Yang H."/>
        </authorList>
    </citation>
    <scope>NUCLEOTIDE SEQUENCE [LARGE SCALE GENOMIC DNA]</scope>
    <source>
        <strain evidence="2 3">TSB47</strain>
    </source>
</reference>
<dbReference type="OrthoDB" id="9810303at2"/>
<evidence type="ECO:0000313" key="2">
    <source>
        <dbReference type="EMBL" id="OAM87462.1"/>
    </source>
</evidence>
<dbReference type="Proteomes" id="UP000078486">
    <property type="component" value="Unassembled WGS sequence"/>
</dbReference>